<accession>A0A812IWX8</accession>
<sequence length="56" mass="6297">MQSSHLQELYFFNKLSLQLHSEVNPISDAAVNCLEPVRPAPVVETVLPEDTNKEDC</sequence>
<dbReference type="Proteomes" id="UP000604046">
    <property type="component" value="Unassembled WGS sequence"/>
</dbReference>
<keyword evidence="2" id="KW-1185">Reference proteome</keyword>
<evidence type="ECO:0000313" key="2">
    <source>
        <dbReference type="Proteomes" id="UP000604046"/>
    </source>
</evidence>
<dbReference type="EMBL" id="CAJNDS010000316">
    <property type="protein sequence ID" value="CAE7191721.1"/>
    <property type="molecule type" value="Genomic_DNA"/>
</dbReference>
<gene>
    <name evidence="1" type="primary">ANKRD50</name>
    <name evidence="1" type="ORF">SNAT2548_LOCUS5062</name>
</gene>
<comment type="caution">
    <text evidence="1">The sequence shown here is derived from an EMBL/GenBank/DDBJ whole genome shotgun (WGS) entry which is preliminary data.</text>
</comment>
<proteinExistence type="predicted"/>
<dbReference type="AlphaFoldDB" id="A0A812IWX8"/>
<name>A0A812IWX8_9DINO</name>
<protein>
    <submittedName>
        <fullName evidence="1">ANKRD50 protein</fullName>
    </submittedName>
</protein>
<organism evidence="1 2">
    <name type="scientific">Symbiodinium natans</name>
    <dbReference type="NCBI Taxonomy" id="878477"/>
    <lineage>
        <taxon>Eukaryota</taxon>
        <taxon>Sar</taxon>
        <taxon>Alveolata</taxon>
        <taxon>Dinophyceae</taxon>
        <taxon>Suessiales</taxon>
        <taxon>Symbiodiniaceae</taxon>
        <taxon>Symbiodinium</taxon>
    </lineage>
</organism>
<evidence type="ECO:0000313" key="1">
    <source>
        <dbReference type="EMBL" id="CAE7191721.1"/>
    </source>
</evidence>
<reference evidence="1" key="1">
    <citation type="submission" date="2021-02" db="EMBL/GenBank/DDBJ databases">
        <authorList>
            <person name="Dougan E. K."/>
            <person name="Rhodes N."/>
            <person name="Thang M."/>
            <person name="Chan C."/>
        </authorList>
    </citation>
    <scope>NUCLEOTIDE SEQUENCE</scope>
</reference>